<gene>
    <name evidence="1" type="ORF">RHMOL_Rhmol10G0129300</name>
</gene>
<accession>A0ACC0M1D4</accession>
<dbReference type="Proteomes" id="UP001062846">
    <property type="component" value="Chromosome 10"/>
</dbReference>
<proteinExistence type="predicted"/>
<evidence type="ECO:0000313" key="2">
    <source>
        <dbReference type="Proteomes" id="UP001062846"/>
    </source>
</evidence>
<sequence>MRNLRNLLMTFLRRVSLSADQKDTFKDFVREKVRDGKKANREAREARKKALEEMSEETKAAFQNMKFYKFYPAPTPDSPDVSNFKGMEDYDVTGMFIGRVLKSRYFNNRSFMEAELGSNPSWVWRSTWGSKKVLTTGIQWSIGNGEHVCLGADGWGIQIAKVDGHGRKMLFLSSLF</sequence>
<keyword evidence="2" id="KW-1185">Reference proteome</keyword>
<protein>
    <submittedName>
        <fullName evidence="1">Uncharacterized protein</fullName>
    </submittedName>
</protein>
<dbReference type="EMBL" id="CM046397">
    <property type="protein sequence ID" value="KAI8534858.1"/>
    <property type="molecule type" value="Genomic_DNA"/>
</dbReference>
<organism evidence="1 2">
    <name type="scientific">Rhododendron molle</name>
    <name type="common">Chinese azalea</name>
    <name type="synonym">Azalea mollis</name>
    <dbReference type="NCBI Taxonomy" id="49168"/>
    <lineage>
        <taxon>Eukaryota</taxon>
        <taxon>Viridiplantae</taxon>
        <taxon>Streptophyta</taxon>
        <taxon>Embryophyta</taxon>
        <taxon>Tracheophyta</taxon>
        <taxon>Spermatophyta</taxon>
        <taxon>Magnoliopsida</taxon>
        <taxon>eudicotyledons</taxon>
        <taxon>Gunneridae</taxon>
        <taxon>Pentapetalae</taxon>
        <taxon>asterids</taxon>
        <taxon>Ericales</taxon>
        <taxon>Ericaceae</taxon>
        <taxon>Ericoideae</taxon>
        <taxon>Rhodoreae</taxon>
        <taxon>Rhododendron</taxon>
    </lineage>
</organism>
<reference evidence="1" key="1">
    <citation type="submission" date="2022-02" db="EMBL/GenBank/DDBJ databases">
        <title>Plant Genome Project.</title>
        <authorList>
            <person name="Zhang R.-G."/>
        </authorList>
    </citation>
    <scope>NUCLEOTIDE SEQUENCE</scope>
    <source>
        <strain evidence="1">AT1</strain>
    </source>
</reference>
<evidence type="ECO:0000313" key="1">
    <source>
        <dbReference type="EMBL" id="KAI8534858.1"/>
    </source>
</evidence>
<comment type="caution">
    <text evidence="1">The sequence shown here is derived from an EMBL/GenBank/DDBJ whole genome shotgun (WGS) entry which is preliminary data.</text>
</comment>
<name>A0ACC0M1D4_RHOML</name>